<gene>
    <name evidence="1" type="ORF">X777_03974</name>
</gene>
<name>A0A026WL15_OOCBI</name>
<keyword evidence="2" id="KW-1185">Reference proteome</keyword>
<evidence type="ECO:0000313" key="1">
    <source>
        <dbReference type="EMBL" id="EZA55799.1"/>
    </source>
</evidence>
<proteinExistence type="predicted"/>
<dbReference type="AlphaFoldDB" id="A0A026WL15"/>
<feature type="non-terminal residue" evidence="1">
    <location>
        <position position="1"/>
    </location>
</feature>
<reference evidence="1 2" key="1">
    <citation type="journal article" date="2014" name="Curr. Biol.">
        <title>The genome of the clonal raider ant Cerapachys biroi.</title>
        <authorList>
            <person name="Oxley P.R."/>
            <person name="Ji L."/>
            <person name="Fetter-Pruneda I."/>
            <person name="McKenzie S.K."/>
            <person name="Li C."/>
            <person name="Hu H."/>
            <person name="Zhang G."/>
            <person name="Kronauer D.J."/>
        </authorList>
    </citation>
    <scope>NUCLEOTIDE SEQUENCE [LARGE SCALE GENOMIC DNA]</scope>
</reference>
<dbReference type="Proteomes" id="UP000053097">
    <property type="component" value="Unassembled WGS sequence"/>
</dbReference>
<dbReference type="EMBL" id="KK107185">
    <property type="protein sequence ID" value="EZA55799.1"/>
    <property type="molecule type" value="Genomic_DNA"/>
</dbReference>
<accession>A0A026WL15</accession>
<organism evidence="1 2">
    <name type="scientific">Ooceraea biroi</name>
    <name type="common">Clonal raider ant</name>
    <name type="synonym">Cerapachys biroi</name>
    <dbReference type="NCBI Taxonomy" id="2015173"/>
    <lineage>
        <taxon>Eukaryota</taxon>
        <taxon>Metazoa</taxon>
        <taxon>Ecdysozoa</taxon>
        <taxon>Arthropoda</taxon>
        <taxon>Hexapoda</taxon>
        <taxon>Insecta</taxon>
        <taxon>Pterygota</taxon>
        <taxon>Neoptera</taxon>
        <taxon>Endopterygota</taxon>
        <taxon>Hymenoptera</taxon>
        <taxon>Apocrita</taxon>
        <taxon>Aculeata</taxon>
        <taxon>Formicoidea</taxon>
        <taxon>Formicidae</taxon>
        <taxon>Dorylinae</taxon>
        <taxon>Ooceraea</taxon>
    </lineage>
</organism>
<protein>
    <submittedName>
        <fullName evidence="1">Uncharacterized protein</fullName>
    </submittedName>
</protein>
<evidence type="ECO:0000313" key="2">
    <source>
        <dbReference type="Proteomes" id="UP000053097"/>
    </source>
</evidence>
<sequence length="97" mass="11635">YRKNTLFFVNKSTFHFFIKMNILFKKYLPYVKNVSCNIVNFFVNKMEDIECETLTNCHNLSTKIKLRFIKFKLRKCQSRSNKPVFASKTIAMHTIIK</sequence>